<accession>F7NID0</accession>
<keyword evidence="2" id="KW-1185">Reference proteome</keyword>
<dbReference type="OrthoDB" id="564699at2"/>
<dbReference type="EMBL" id="AFGF01000074">
    <property type="protein sequence ID" value="EGO64160.1"/>
    <property type="molecule type" value="Genomic_DNA"/>
</dbReference>
<name>F7NID0_9FIRM</name>
<protein>
    <submittedName>
        <fullName evidence="1">Uncharacterized protein</fullName>
    </submittedName>
</protein>
<dbReference type="STRING" id="1009370.ALO_09154"/>
<dbReference type="Proteomes" id="UP000003240">
    <property type="component" value="Unassembled WGS sequence"/>
</dbReference>
<gene>
    <name evidence="1" type="ORF">ALO_09154</name>
</gene>
<proteinExistence type="predicted"/>
<evidence type="ECO:0000313" key="1">
    <source>
        <dbReference type="EMBL" id="EGO64160.1"/>
    </source>
</evidence>
<comment type="caution">
    <text evidence="1">The sequence shown here is derived from an EMBL/GenBank/DDBJ whole genome shotgun (WGS) entry which is preliminary data.</text>
</comment>
<dbReference type="AlphaFoldDB" id="F7NID0"/>
<sequence>MAQQTDCLKLAFGWALGENGWNAGMDSNLQKLDAAVNALRAETLRFYFSNPGTDAESNRAVIEEPAALAGLRVYSSVTPTAQTTIKLLAGAAEVGSVSLSVGEQTKAVAIVDTPLSEGEVLWARIDGPANGIVNVAVQARILRAM</sequence>
<evidence type="ECO:0000313" key="2">
    <source>
        <dbReference type="Proteomes" id="UP000003240"/>
    </source>
</evidence>
<reference evidence="1 2" key="1">
    <citation type="journal article" date="2011" name="EMBO J.">
        <title>Structural diversity of bacterial flagellar motors.</title>
        <authorList>
            <person name="Chen S."/>
            <person name="Beeby M."/>
            <person name="Murphy G.E."/>
            <person name="Leadbetter J.R."/>
            <person name="Hendrixson D.R."/>
            <person name="Briegel A."/>
            <person name="Li Z."/>
            <person name="Shi J."/>
            <person name="Tocheva E.I."/>
            <person name="Muller A."/>
            <person name="Dobro M.J."/>
            <person name="Jensen G.J."/>
        </authorList>
    </citation>
    <scope>NUCLEOTIDE SEQUENCE [LARGE SCALE GENOMIC DNA]</scope>
    <source>
        <strain evidence="1 2">DSM 6540</strain>
    </source>
</reference>
<dbReference type="RefSeq" id="WP_004094920.1">
    <property type="nucleotide sequence ID" value="NZ_AFGF01000074.1"/>
</dbReference>
<organism evidence="1 2">
    <name type="scientific">Acetonema longum DSM 6540</name>
    <dbReference type="NCBI Taxonomy" id="1009370"/>
    <lineage>
        <taxon>Bacteria</taxon>
        <taxon>Bacillati</taxon>
        <taxon>Bacillota</taxon>
        <taxon>Negativicutes</taxon>
        <taxon>Acetonemataceae</taxon>
        <taxon>Acetonema</taxon>
    </lineage>
</organism>